<reference evidence="13 14" key="1">
    <citation type="submission" date="2015-04" db="EMBL/GenBank/DDBJ databases">
        <title>Complete Sequence for the Genome of the Thioalkalivibrio versutus D301.</title>
        <authorList>
            <person name="Mu T."/>
            <person name="Zhou J."/>
            <person name="Xu X."/>
        </authorList>
    </citation>
    <scope>NUCLEOTIDE SEQUENCE [LARGE SCALE GENOMIC DNA]</scope>
    <source>
        <strain evidence="13 14">D301</strain>
    </source>
</reference>
<proteinExistence type="inferred from homology"/>
<comment type="similarity">
    <text evidence="2">Belongs to the ABC-4 integral membrane protein family. FtsX subfamily.</text>
</comment>
<evidence type="ECO:0000256" key="2">
    <source>
        <dbReference type="ARBA" id="ARBA00007379"/>
    </source>
</evidence>
<dbReference type="InterPro" id="IPR004513">
    <property type="entry name" value="FtsX"/>
</dbReference>
<name>A0A0G3G756_9GAMM</name>
<evidence type="ECO:0000256" key="6">
    <source>
        <dbReference type="ARBA" id="ARBA00022692"/>
    </source>
</evidence>
<evidence type="ECO:0000256" key="10">
    <source>
        <dbReference type="SAM" id="Phobius"/>
    </source>
</evidence>
<evidence type="ECO:0000256" key="8">
    <source>
        <dbReference type="ARBA" id="ARBA00023136"/>
    </source>
</evidence>
<dbReference type="RefSeq" id="WP_047251765.1">
    <property type="nucleotide sequence ID" value="NZ_CP011367.1"/>
</dbReference>
<evidence type="ECO:0000256" key="3">
    <source>
        <dbReference type="ARBA" id="ARBA00021907"/>
    </source>
</evidence>
<feature type="transmembrane region" description="Helical" evidence="10">
    <location>
        <begin position="276"/>
        <end position="297"/>
    </location>
</feature>
<organism evidence="13 14">
    <name type="scientific">Thioalkalivibrio versutus</name>
    <dbReference type="NCBI Taxonomy" id="106634"/>
    <lineage>
        <taxon>Bacteria</taxon>
        <taxon>Pseudomonadati</taxon>
        <taxon>Pseudomonadota</taxon>
        <taxon>Gammaproteobacteria</taxon>
        <taxon>Chromatiales</taxon>
        <taxon>Ectothiorhodospiraceae</taxon>
        <taxon>Thioalkalivibrio</taxon>
    </lineage>
</organism>
<accession>A0A0G3G756</accession>
<evidence type="ECO:0000259" key="11">
    <source>
        <dbReference type="Pfam" id="PF02687"/>
    </source>
</evidence>
<dbReference type="AlphaFoldDB" id="A0A0G3G756"/>
<dbReference type="KEGG" id="tvr:TVD_12810"/>
<gene>
    <name evidence="13" type="ORF">TVD_12810</name>
</gene>
<dbReference type="GO" id="GO:0005886">
    <property type="term" value="C:plasma membrane"/>
    <property type="evidence" value="ECO:0007669"/>
    <property type="project" value="UniProtKB-SubCell"/>
</dbReference>
<dbReference type="Proteomes" id="UP000064201">
    <property type="component" value="Chromosome"/>
</dbReference>
<keyword evidence="9" id="KW-0131">Cell cycle</keyword>
<dbReference type="GO" id="GO:0032153">
    <property type="term" value="C:cell division site"/>
    <property type="evidence" value="ECO:0007669"/>
    <property type="project" value="TreeGrafter"/>
</dbReference>
<evidence type="ECO:0000256" key="7">
    <source>
        <dbReference type="ARBA" id="ARBA00022989"/>
    </source>
</evidence>
<feature type="domain" description="ABC3 transporter permease C-terminal" evidence="11">
    <location>
        <begin position="186"/>
        <end position="297"/>
    </location>
</feature>
<dbReference type="InterPro" id="IPR040690">
    <property type="entry name" value="FtsX_ECD"/>
</dbReference>
<evidence type="ECO:0000256" key="9">
    <source>
        <dbReference type="ARBA" id="ARBA00023306"/>
    </source>
</evidence>
<feature type="transmembrane region" description="Helical" evidence="10">
    <location>
        <begin position="232"/>
        <end position="256"/>
    </location>
</feature>
<protein>
    <recommendedName>
        <fullName evidence="3">Cell division protein FtsX</fullName>
    </recommendedName>
</protein>
<keyword evidence="5 13" id="KW-0132">Cell division</keyword>
<dbReference type="PANTHER" id="PTHR47755:SF1">
    <property type="entry name" value="CELL DIVISION PROTEIN FTSX"/>
    <property type="match status" value="1"/>
</dbReference>
<keyword evidence="6 10" id="KW-0812">Transmembrane</keyword>
<keyword evidence="14" id="KW-1185">Reference proteome</keyword>
<keyword evidence="4" id="KW-1003">Cell membrane</keyword>
<sequence length="309" mass="33148">MKPGRRLLDTVPAWLEAHRDAARRSLQRRLQAPVLSLISIAVLGFILALPAYLWVLLDNARALSAHVDHDPRIALYLDGVEAATVADLERHLETDARVERWIWIDADEALARYREGLADPSLLDWLDENPLPDVVDVVPATADPETVAALREALAATVPGATVVSDDDWVRQLNSLHQLGLRILSVVGALLGLGALLILALATASELRERREEIAISRISGATHRFLRRPSLYGGVMTGLGGGVFAGILLLIGIGLSRAPLEQAAAAFDLEFGLSLPGATHLLALLLAGLLLGWLGARLGSGHALRDAP</sequence>
<evidence type="ECO:0000313" key="13">
    <source>
        <dbReference type="EMBL" id="AKJ96184.1"/>
    </source>
</evidence>
<feature type="transmembrane region" description="Helical" evidence="10">
    <location>
        <begin position="179"/>
        <end position="202"/>
    </location>
</feature>
<evidence type="ECO:0000313" key="14">
    <source>
        <dbReference type="Proteomes" id="UP000064201"/>
    </source>
</evidence>
<dbReference type="Pfam" id="PF02687">
    <property type="entry name" value="FtsX"/>
    <property type="match status" value="1"/>
</dbReference>
<dbReference type="Pfam" id="PF18075">
    <property type="entry name" value="FtsX_ECD"/>
    <property type="match status" value="1"/>
</dbReference>
<feature type="transmembrane region" description="Helical" evidence="10">
    <location>
        <begin position="34"/>
        <end position="55"/>
    </location>
</feature>
<dbReference type="Gene3D" id="3.30.70.3040">
    <property type="match status" value="1"/>
</dbReference>
<feature type="domain" description="FtsX extracellular" evidence="12">
    <location>
        <begin position="78"/>
        <end position="155"/>
    </location>
</feature>
<evidence type="ECO:0000259" key="12">
    <source>
        <dbReference type="Pfam" id="PF18075"/>
    </source>
</evidence>
<evidence type="ECO:0000256" key="1">
    <source>
        <dbReference type="ARBA" id="ARBA00004651"/>
    </source>
</evidence>
<dbReference type="EMBL" id="CP011367">
    <property type="protein sequence ID" value="AKJ96184.1"/>
    <property type="molecule type" value="Genomic_DNA"/>
</dbReference>
<comment type="subcellular location">
    <subcellularLocation>
        <location evidence="1">Cell membrane</location>
        <topology evidence="1">Multi-pass membrane protein</topology>
    </subcellularLocation>
</comment>
<keyword evidence="8 10" id="KW-0472">Membrane</keyword>
<dbReference type="OrthoDB" id="9813411at2"/>
<evidence type="ECO:0000256" key="5">
    <source>
        <dbReference type="ARBA" id="ARBA00022618"/>
    </source>
</evidence>
<dbReference type="PATRIC" id="fig|106634.4.peg.2611"/>
<keyword evidence="7 10" id="KW-1133">Transmembrane helix</keyword>
<evidence type="ECO:0000256" key="4">
    <source>
        <dbReference type="ARBA" id="ARBA00022475"/>
    </source>
</evidence>
<dbReference type="PANTHER" id="PTHR47755">
    <property type="entry name" value="CELL DIVISION PROTEIN FTSX"/>
    <property type="match status" value="1"/>
</dbReference>
<dbReference type="InterPro" id="IPR003838">
    <property type="entry name" value="ABC3_permease_C"/>
</dbReference>
<dbReference type="STRING" id="106634.TVD_12810"/>
<dbReference type="GO" id="GO:0051301">
    <property type="term" value="P:cell division"/>
    <property type="evidence" value="ECO:0007669"/>
    <property type="project" value="UniProtKB-KW"/>
</dbReference>